<organism evidence="3 4">
    <name type="scientific">Paragonimus westermani</name>
    <dbReference type="NCBI Taxonomy" id="34504"/>
    <lineage>
        <taxon>Eukaryota</taxon>
        <taxon>Metazoa</taxon>
        <taxon>Spiralia</taxon>
        <taxon>Lophotrochozoa</taxon>
        <taxon>Platyhelminthes</taxon>
        <taxon>Trematoda</taxon>
        <taxon>Digenea</taxon>
        <taxon>Plagiorchiida</taxon>
        <taxon>Troglotremata</taxon>
        <taxon>Troglotrematidae</taxon>
        <taxon>Paragonimus</taxon>
    </lineage>
</organism>
<feature type="domain" description="BZIP" evidence="2">
    <location>
        <begin position="419"/>
        <end position="483"/>
    </location>
</feature>
<feature type="region of interest" description="Disordered" evidence="1">
    <location>
        <begin position="73"/>
        <end position="103"/>
    </location>
</feature>
<gene>
    <name evidence="3" type="ORF">P879_01745</name>
</gene>
<dbReference type="OrthoDB" id="6287778at2759"/>
<name>A0A8T0DIC3_9TREM</name>
<feature type="compositionally biased region" description="Polar residues" evidence="1">
    <location>
        <begin position="309"/>
        <end position="326"/>
    </location>
</feature>
<sequence>MFTKDRNKLNPIDAKATRLSPCRWFGRLLCSGLSVTLRILSRRKKFKRQILTTTLSNYSNIVNGPLCHEPQCRPAESDRLTRASASSRAKAVSQGHDGNNGDVLPAQQCPTLYSVLTNAPQIKQQSNESTPPYEHDNFLNSNSGSTAVASGSEPDWYTPGSLSPDTCSFPPNSFDITELIELCLPDTLACLSSTTFDFADNCQPNILSESQRSSRIHRTNPTRLTHTYQSGRATQPSMISNLPSDLSSQTVSGVCGPEQVRLDVNSSVNGSTISTEEILPSRRKLELSAEVQSEDSDVPCNLDNEKNNSETGLQSANDSSTLPTCDTGSDRFGEVIDLVLASSEANSFDLPELTDAFLRFFEKGEVSAELDNYFSKVLQTEGLDSVGSRDSCSVGTGVPSTNSFSSGDLLGSFGEVLNGETAKRLERRRRNNEASRRSRVANKARFHQLMQTVERLQTDKRKLWIWLQEVRLAIKEAKQSLTCSLTNLSKETLRYTHSNTHCSRPLSSKK</sequence>
<dbReference type="AlphaFoldDB" id="A0A8T0DIC3"/>
<feature type="region of interest" description="Disordered" evidence="1">
    <location>
        <begin position="125"/>
        <end position="157"/>
    </location>
</feature>
<evidence type="ECO:0000256" key="1">
    <source>
        <dbReference type="SAM" id="MobiDB-lite"/>
    </source>
</evidence>
<dbReference type="SMART" id="SM00338">
    <property type="entry name" value="BRLZ"/>
    <property type="match status" value="1"/>
</dbReference>
<dbReference type="Gene3D" id="1.20.5.170">
    <property type="match status" value="1"/>
</dbReference>
<accession>A0A8T0DIC3</accession>
<keyword evidence="4" id="KW-1185">Reference proteome</keyword>
<evidence type="ECO:0000313" key="3">
    <source>
        <dbReference type="EMBL" id="KAF8567400.1"/>
    </source>
</evidence>
<dbReference type="Pfam" id="PF07716">
    <property type="entry name" value="bZIP_2"/>
    <property type="match status" value="1"/>
</dbReference>
<feature type="compositionally biased region" description="Low complexity" evidence="1">
    <location>
        <begin position="82"/>
        <end position="93"/>
    </location>
</feature>
<dbReference type="SUPFAM" id="SSF57959">
    <property type="entry name" value="Leucine zipper domain"/>
    <property type="match status" value="1"/>
</dbReference>
<reference evidence="3 4" key="1">
    <citation type="submission" date="2019-07" db="EMBL/GenBank/DDBJ databases">
        <title>Annotation for the trematode Paragonimus westermani.</title>
        <authorList>
            <person name="Choi Y.-J."/>
        </authorList>
    </citation>
    <scope>NUCLEOTIDE SEQUENCE [LARGE SCALE GENOMIC DNA]</scope>
    <source>
        <strain evidence="3">180907_Pwestermani</strain>
    </source>
</reference>
<evidence type="ECO:0000313" key="4">
    <source>
        <dbReference type="Proteomes" id="UP000699462"/>
    </source>
</evidence>
<protein>
    <recommendedName>
        <fullName evidence="2">BZIP domain-containing protein</fullName>
    </recommendedName>
</protein>
<dbReference type="GO" id="GO:0003700">
    <property type="term" value="F:DNA-binding transcription factor activity"/>
    <property type="evidence" value="ECO:0007669"/>
    <property type="project" value="InterPro"/>
</dbReference>
<proteinExistence type="predicted"/>
<dbReference type="InterPro" id="IPR004827">
    <property type="entry name" value="bZIP"/>
</dbReference>
<comment type="caution">
    <text evidence="3">The sequence shown here is derived from an EMBL/GenBank/DDBJ whole genome shotgun (WGS) entry which is preliminary data.</text>
</comment>
<dbReference type="InterPro" id="IPR046347">
    <property type="entry name" value="bZIP_sf"/>
</dbReference>
<evidence type="ECO:0000259" key="2">
    <source>
        <dbReference type="SMART" id="SM00338"/>
    </source>
</evidence>
<feature type="compositionally biased region" description="Polar residues" evidence="1">
    <location>
        <begin position="138"/>
        <end position="149"/>
    </location>
</feature>
<dbReference type="Proteomes" id="UP000699462">
    <property type="component" value="Unassembled WGS sequence"/>
</dbReference>
<dbReference type="EMBL" id="JTDF01003899">
    <property type="protein sequence ID" value="KAF8567400.1"/>
    <property type="molecule type" value="Genomic_DNA"/>
</dbReference>
<feature type="region of interest" description="Disordered" evidence="1">
    <location>
        <begin position="289"/>
        <end position="326"/>
    </location>
</feature>